<evidence type="ECO:0000256" key="1">
    <source>
        <dbReference type="SAM" id="MobiDB-lite"/>
    </source>
</evidence>
<feature type="compositionally biased region" description="Basic and acidic residues" evidence="1">
    <location>
        <begin position="27"/>
        <end position="45"/>
    </location>
</feature>
<dbReference type="PANTHER" id="PTHR36387:SF2">
    <property type="entry name" value="UDP-N-ACETYLMURAMOYL-L-ALANYL-D-GLUTAMATE-2, 6-DIAMINOPIMELATE LIGASE"/>
    <property type="match status" value="1"/>
</dbReference>
<keyword evidence="3" id="KW-1185">Reference proteome</keyword>
<proteinExistence type="predicted"/>
<evidence type="ECO:0000313" key="3">
    <source>
        <dbReference type="Proteomes" id="UP001237642"/>
    </source>
</evidence>
<reference evidence="2" key="2">
    <citation type="submission" date="2023-05" db="EMBL/GenBank/DDBJ databases">
        <authorList>
            <person name="Schelkunov M.I."/>
        </authorList>
    </citation>
    <scope>NUCLEOTIDE SEQUENCE</scope>
    <source>
        <strain evidence="2">Hsosn_3</strain>
        <tissue evidence="2">Leaf</tissue>
    </source>
</reference>
<protein>
    <submittedName>
        <fullName evidence="2">Transcriptional regulator ATRX-like</fullName>
    </submittedName>
</protein>
<sequence length="177" mass="20288">MAIREEDSDSEAPEEFTVEQGIQIDEEITKVQKENKARVVREGKERRRQWAQKLTPRSSRPDKSIQNATEMPQESEDNKDMLPDDIVQVLAAREKKIFLSDSEEEKTEKGHTSRKKKLKSSGLEPVILNDIPPPQCLQNSLEFLKKRKLQVPRSYAVLNNSSQALRFLSSSGLLNKK</sequence>
<evidence type="ECO:0000313" key="2">
    <source>
        <dbReference type="EMBL" id="KAK1363871.1"/>
    </source>
</evidence>
<feature type="region of interest" description="Disordered" evidence="1">
    <location>
        <begin position="100"/>
        <end position="131"/>
    </location>
</feature>
<dbReference type="Proteomes" id="UP001237642">
    <property type="component" value="Unassembled WGS sequence"/>
</dbReference>
<dbReference type="PANTHER" id="PTHR36387">
    <property type="entry name" value="UDP-N-ACETYLMURAMOYL-L-ALANYL-D-GLUTAMATE-2, 6-DIAMINOPIMELATE LIGASE"/>
    <property type="match status" value="1"/>
</dbReference>
<dbReference type="AlphaFoldDB" id="A0AAD8M7U2"/>
<gene>
    <name evidence="2" type="ORF">POM88_039432</name>
</gene>
<dbReference type="EMBL" id="JAUIZM010000009">
    <property type="protein sequence ID" value="KAK1363871.1"/>
    <property type="molecule type" value="Genomic_DNA"/>
</dbReference>
<name>A0AAD8M7U2_9APIA</name>
<comment type="caution">
    <text evidence="2">The sequence shown here is derived from an EMBL/GenBank/DDBJ whole genome shotgun (WGS) entry which is preliminary data.</text>
</comment>
<feature type="compositionally biased region" description="Acidic residues" evidence="1">
    <location>
        <begin position="1"/>
        <end position="17"/>
    </location>
</feature>
<organism evidence="2 3">
    <name type="scientific">Heracleum sosnowskyi</name>
    <dbReference type="NCBI Taxonomy" id="360622"/>
    <lineage>
        <taxon>Eukaryota</taxon>
        <taxon>Viridiplantae</taxon>
        <taxon>Streptophyta</taxon>
        <taxon>Embryophyta</taxon>
        <taxon>Tracheophyta</taxon>
        <taxon>Spermatophyta</taxon>
        <taxon>Magnoliopsida</taxon>
        <taxon>eudicotyledons</taxon>
        <taxon>Gunneridae</taxon>
        <taxon>Pentapetalae</taxon>
        <taxon>asterids</taxon>
        <taxon>campanulids</taxon>
        <taxon>Apiales</taxon>
        <taxon>Apiaceae</taxon>
        <taxon>Apioideae</taxon>
        <taxon>apioid superclade</taxon>
        <taxon>Tordylieae</taxon>
        <taxon>Tordyliinae</taxon>
        <taxon>Heracleum</taxon>
    </lineage>
</organism>
<accession>A0AAD8M7U2</accession>
<feature type="region of interest" description="Disordered" evidence="1">
    <location>
        <begin position="1"/>
        <end position="81"/>
    </location>
</feature>
<reference evidence="2" key="1">
    <citation type="submission" date="2023-02" db="EMBL/GenBank/DDBJ databases">
        <title>Genome of toxic invasive species Heracleum sosnowskyi carries increased number of genes despite the absence of recent whole-genome duplications.</title>
        <authorList>
            <person name="Schelkunov M."/>
            <person name="Shtratnikova V."/>
            <person name="Makarenko M."/>
            <person name="Klepikova A."/>
            <person name="Omelchenko D."/>
            <person name="Novikova G."/>
            <person name="Obukhova E."/>
            <person name="Bogdanov V."/>
            <person name="Penin A."/>
            <person name="Logacheva M."/>
        </authorList>
    </citation>
    <scope>NUCLEOTIDE SEQUENCE</scope>
    <source>
        <strain evidence="2">Hsosn_3</strain>
        <tissue evidence="2">Leaf</tissue>
    </source>
</reference>